<dbReference type="CDD" id="cd07129">
    <property type="entry name" value="ALDH_KGSADH"/>
    <property type="match status" value="1"/>
</dbReference>
<dbReference type="RefSeq" id="WP_158955934.1">
    <property type="nucleotide sequence ID" value="NZ_CP046915.1"/>
</dbReference>
<dbReference type="Pfam" id="PF00171">
    <property type="entry name" value="Aldedh"/>
    <property type="match status" value="1"/>
</dbReference>
<dbReference type="InterPro" id="IPR050740">
    <property type="entry name" value="Aldehyde_DH_Superfamily"/>
</dbReference>
<keyword evidence="4" id="KW-1185">Reference proteome</keyword>
<dbReference type="SUPFAM" id="SSF53720">
    <property type="entry name" value="ALDH-like"/>
    <property type="match status" value="1"/>
</dbReference>
<reference evidence="3 4" key="1">
    <citation type="submission" date="2019-12" db="EMBL/GenBank/DDBJ databases">
        <title>Paraburkholderia acidiphila 7Q-K02 sp. nov and Paraburkholderia acidisoli DHF22 sp. nov., two strains isolated from forest soil.</title>
        <authorList>
            <person name="Gao Z."/>
            <person name="Qiu L."/>
        </authorList>
    </citation>
    <scope>NUCLEOTIDE SEQUENCE [LARGE SCALE GENOMIC DNA]</scope>
    <source>
        <strain evidence="3 4">DHF22</strain>
    </source>
</reference>
<dbReference type="Gene3D" id="3.40.309.10">
    <property type="entry name" value="Aldehyde Dehydrogenase, Chain A, domain 2"/>
    <property type="match status" value="1"/>
</dbReference>
<evidence type="ECO:0000313" key="3">
    <source>
        <dbReference type="EMBL" id="QGZ65472.1"/>
    </source>
</evidence>
<sequence length="529" mass="54410">MPITGDLLLGQSLVRGTGRALQAIDPSTGAALAEPVFASGEAEAVERACALAEAAFDPFRAAPLATRAAFLEAIAEGIAALGDALIERAHAETGLPKARLEGERGRTIGQLKLFAQIVRDGRWLDATLDSPLPERKPLPRADLRMQKIPLGPVAVFGASNFPLAFSVAGGDTASAFAAGCPVIVKAHRAHLGTSELVGRAVQAAVAQCGLPEGTFSLIHGEGGTIGAALAAHPSIKAVGFTGSRNGGLSLMRVAAARPEPIPVYAEMSSINPLFALPAALAARTDAMARGFVDSLVLGAGQFCTNPGLVIAIDGAPLAAFIEGASAALRAKAAQTMLTPGIHAAYESGLAHLQAQDGVALAARGEAGSGPSQACAALFVTDAHTFLANAALNDEVFGPASTVIRCRNADELLQVARKLEGQLTATLHLDETDAADLDLARALLPVLERKAGRVLANGYPTGVEVSYAMVHGGPFPATSDSRVTSVGASAIERFLRPVCYQDLPAALVPEALRDGNPLGVWRLQDGELTR</sequence>
<dbReference type="PANTHER" id="PTHR43353:SF3">
    <property type="entry name" value="ALDEHYDE DEHYDROGENASE-RELATED"/>
    <property type="match status" value="1"/>
</dbReference>
<dbReference type="Proteomes" id="UP000433577">
    <property type="component" value="Chromosome 3"/>
</dbReference>
<keyword evidence="1" id="KW-0560">Oxidoreductase</keyword>
<evidence type="ECO:0000313" key="4">
    <source>
        <dbReference type="Proteomes" id="UP000433577"/>
    </source>
</evidence>
<dbReference type="OrthoDB" id="9770537at2"/>
<accession>A0A7Z2GPA3</accession>
<organism evidence="3 4">
    <name type="scientific">Paraburkholderia acidisoli</name>
    <dbReference type="NCBI Taxonomy" id="2571748"/>
    <lineage>
        <taxon>Bacteria</taxon>
        <taxon>Pseudomonadati</taxon>
        <taxon>Pseudomonadota</taxon>
        <taxon>Betaproteobacteria</taxon>
        <taxon>Burkholderiales</taxon>
        <taxon>Burkholderiaceae</taxon>
        <taxon>Paraburkholderia</taxon>
    </lineage>
</organism>
<dbReference type="InterPro" id="IPR016161">
    <property type="entry name" value="Ald_DH/histidinol_DH"/>
</dbReference>
<evidence type="ECO:0000259" key="2">
    <source>
        <dbReference type="Pfam" id="PF00171"/>
    </source>
</evidence>
<dbReference type="PANTHER" id="PTHR43353">
    <property type="entry name" value="SUCCINATE-SEMIALDEHYDE DEHYDROGENASE, MITOCHONDRIAL"/>
    <property type="match status" value="1"/>
</dbReference>
<dbReference type="EMBL" id="CP046915">
    <property type="protein sequence ID" value="QGZ65472.1"/>
    <property type="molecule type" value="Genomic_DNA"/>
</dbReference>
<protein>
    <submittedName>
        <fullName evidence="3">Aldehyde dehydrogenase family protein</fullName>
    </submittedName>
</protein>
<evidence type="ECO:0000256" key="1">
    <source>
        <dbReference type="ARBA" id="ARBA00023002"/>
    </source>
</evidence>
<dbReference type="KEGG" id="pacs:FAZ98_27350"/>
<dbReference type="InterPro" id="IPR016163">
    <property type="entry name" value="Ald_DH_C"/>
</dbReference>
<dbReference type="InterPro" id="IPR016162">
    <property type="entry name" value="Ald_DH_N"/>
</dbReference>
<feature type="domain" description="Aldehyde dehydrogenase" evidence="2">
    <location>
        <begin position="17"/>
        <end position="465"/>
    </location>
</feature>
<dbReference type="Gene3D" id="3.40.605.10">
    <property type="entry name" value="Aldehyde Dehydrogenase, Chain A, domain 1"/>
    <property type="match status" value="1"/>
</dbReference>
<dbReference type="AlphaFoldDB" id="A0A7Z2GPA3"/>
<dbReference type="GO" id="GO:0016620">
    <property type="term" value="F:oxidoreductase activity, acting on the aldehyde or oxo group of donors, NAD or NADP as acceptor"/>
    <property type="evidence" value="ECO:0007669"/>
    <property type="project" value="InterPro"/>
</dbReference>
<gene>
    <name evidence="3" type="ORF">FAZ98_27350</name>
</gene>
<name>A0A7Z2GPA3_9BURK</name>
<dbReference type="InterPro" id="IPR044151">
    <property type="entry name" value="ALDH_KGSADH"/>
</dbReference>
<dbReference type="InterPro" id="IPR015590">
    <property type="entry name" value="Aldehyde_DH_dom"/>
</dbReference>
<proteinExistence type="predicted"/>